<proteinExistence type="predicted"/>
<accession>A0A177NVC1</accession>
<dbReference type="AlphaFoldDB" id="A0A177NVC1"/>
<evidence type="ECO:0000313" key="2">
    <source>
        <dbReference type="EMBL" id="OAI21968.1"/>
    </source>
</evidence>
<dbReference type="EMBL" id="LUUK01000086">
    <property type="protein sequence ID" value="OAI21968.1"/>
    <property type="molecule type" value="Genomic_DNA"/>
</dbReference>
<dbReference type="RefSeq" id="WP_064026693.1">
    <property type="nucleotide sequence ID" value="NZ_LUUK01000086.1"/>
</dbReference>
<evidence type="ECO:0000313" key="3">
    <source>
        <dbReference type="Proteomes" id="UP000077628"/>
    </source>
</evidence>
<organism evidence="2 3">
    <name type="scientific">Methylomonas koyamae</name>
    <dbReference type="NCBI Taxonomy" id="702114"/>
    <lineage>
        <taxon>Bacteria</taxon>
        <taxon>Pseudomonadati</taxon>
        <taxon>Pseudomonadota</taxon>
        <taxon>Gammaproteobacteria</taxon>
        <taxon>Methylococcales</taxon>
        <taxon>Methylococcaceae</taxon>
        <taxon>Methylomonas</taxon>
    </lineage>
</organism>
<dbReference type="Proteomes" id="UP000077628">
    <property type="component" value="Unassembled WGS sequence"/>
</dbReference>
<comment type="caution">
    <text evidence="2">The sequence shown here is derived from an EMBL/GenBank/DDBJ whole genome shotgun (WGS) entry which is preliminary data.</text>
</comment>
<reference evidence="3" key="1">
    <citation type="submission" date="2016-03" db="EMBL/GenBank/DDBJ databases">
        <authorList>
            <person name="Heylen K."/>
            <person name="De Vos P."/>
            <person name="Vekeman B."/>
        </authorList>
    </citation>
    <scope>NUCLEOTIDE SEQUENCE [LARGE SCALE GENOMIC DNA]</scope>
    <source>
        <strain evidence="3">R-45383</strain>
    </source>
</reference>
<keyword evidence="3" id="KW-1185">Reference proteome</keyword>
<keyword evidence="1" id="KW-0175">Coiled coil</keyword>
<sequence>MICLAIAAPAAAREFEFLYIEANEGSASGGHAALRLDDAVYHFQHVEPGWLRLYRDDFAAFRFAYGFQENRAIHSHRIAVSEGFFQDLQQVFNRTQLIQTQHFDRLRALAADRDLLQGLLEPEEVRPSLALKALGYFLERYRPAQAMPADRPSPRLAELRQLAADRYGADFLAAKRRRIREQLHALTPARPAQNPPISAERFEVGELSFGQRYENQLLNLAALDVLQAGLSPRPETLLRAHLPEFALSPPQIQALNRFRENLIADLLALLDSRRPDWGYPLLVGMARLHALDASIASGELTVLDRSLQRESAPALAEADLPVALQYGRALLAAASRRLTDGEALDERGYAEIERGATALLQVAEPLRQTPPKPLAVLTATPAKPAAAELLSLPLATEQLAAELALAERRLNQYRAQLTELYRYDLLGRNCVTELFRMLNATVGRTGGARSAEALADASRTLLGGYLDDSGANRIPFAAYDSVGASYRVVASERLPPYRERQLNRQYQTEPAWRVALRESNALTSTVYAWHGNDAVFVFFTQDAVWPRPLQAGFNLAAAGGQAALGLLSWPWDSGRNLLNGLKGAAVTLPELVFFNIRKGSFPGLLPDADALADAAAE</sequence>
<protein>
    <submittedName>
        <fullName evidence="2">Uncharacterized protein</fullName>
    </submittedName>
</protein>
<evidence type="ECO:0000256" key="1">
    <source>
        <dbReference type="SAM" id="Coils"/>
    </source>
</evidence>
<name>A0A177NVC1_9GAMM</name>
<gene>
    <name evidence="2" type="ORF">A1355_22880</name>
</gene>
<feature type="coiled-coil region" evidence="1">
    <location>
        <begin position="396"/>
        <end position="423"/>
    </location>
</feature>
<dbReference type="OrthoDB" id="5556891at2"/>